<dbReference type="Proteomes" id="UP000281813">
    <property type="component" value="Unassembled WGS sequence"/>
</dbReference>
<dbReference type="SUPFAM" id="SSF47384">
    <property type="entry name" value="Homodimeric domain of signal transducing histidine kinase"/>
    <property type="match status" value="1"/>
</dbReference>
<keyword evidence="9" id="KW-0067">ATP-binding</keyword>
<dbReference type="EMBL" id="RBZO01000016">
    <property type="protein sequence ID" value="RKQ15060.1"/>
    <property type="molecule type" value="Genomic_DNA"/>
</dbReference>
<dbReference type="GO" id="GO:0004721">
    <property type="term" value="F:phosphoprotein phosphatase activity"/>
    <property type="evidence" value="ECO:0007669"/>
    <property type="project" value="TreeGrafter"/>
</dbReference>
<dbReference type="CDD" id="cd06225">
    <property type="entry name" value="HAMP"/>
    <property type="match status" value="1"/>
</dbReference>
<feature type="transmembrane region" description="Helical" evidence="12">
    <location>
        <begin position="12"/>
        <end position="33"/>
    </location>
</feature>
<dbReference type="InterPro" id="IPR003661">
    <property type="entry name" value="HisK_dim/P_dom"/>
</dbReference>
<comment type="catalytic activity">
    <reaction evidence="1">
        <text>ATP + protein L-histidine = ADP + protein N-phospho-L-histidine.</text>
        <dbReference type="EC" id="2.7.13.3"/>
    </reaction>
</comment>
<proteinExistence type="predicted"/>
<dbReference type="InterPro" id="IPR005467">
    <property type="entry name" value="His_kinase_dom"/>
</dbReference>
<dbReference type="PRINTS" id="PR00344">
    <property type="entry name" value="BCTRLSENSOR"/>
</dbReference>
<keyword evidence="8" id="KW-0418">Kinase</keyword>
<dbReference type="PANTHER" id="PTHR45453">
    <property type="entry name" value="PHOSPHATE REGULON SENSOR PROTEIN PHOR"/>
    <property type="match status" value="1"/>
</dbReference>
<evidence type="ECO:0000256" key="5">
    <source>
        <dbReference type="ARBA" id="ARBA00022553"/>
    </source>
</evidence>
<name>A0A494YXZ9_9BACI</name>
<evidence type="ECO:0000256" key="7">
    <source>
        <dbReference type="ARBA" id="ARBA00022741"/>
    </source>
</evidence>
<evidence type="ECO:0000256" key="11">
    <source>
        <dbReference type="ARBA" id="ARBA00023136"/>
    </source>
</evidence>
<gene>
    <name evidence="15" type="ORF">D8M05_11420</name>
</gene>
<dbReference type="InterPro" id="IPR050351">
    <property type="entry name" value="BphY/WalK/GraS-like"/>
</dbReference>
<dbReference type="Pfam" id="PF00672">
    <property type="entry name" value="HAMP"/>
    <property type="match status" value="1"/>
</dbReference>
<sequence length="461" mass="53465">MRRLTLRSKILFYLLVVSLFGIFLTSFSILWGFEDQFNEYLKINREERSKLIEDEAINSYKETGKLIDNQLINLMHQQAMTDNLFYRITDEEGQVIADTTMMLGMMNRMGMHSDSDIDMKTEYRKNTYDLTFDERYVGNMEVYYPEEMIGEDIAFLNTIKSNIYLAIIVTVVLAFVFSLLFSKRLTTGYRKLSKAIQELQDHKWRTRVPVKELSDEMKPLGESFNRLAESLSKEEILRKQFTADFAHEIRTPLATLRSQMEAFQDGVFEPTPKRLQQSHDELMRLVRLVGELEELLAAENPQIKLNKSNIDVGYLLRLVEGQFTPAFQKKGVSLNIQKPTKEYWLHADQDRVLQVLANIINNALQYTPEGNSVYVKIVDSNGYVGFCVQDEGIGIKEDDLPYLFERFYRGDKSRDRKTGGIGIGLSIVKALMDAHRGKIQIDSKWKEGTEITVFFPRHETL</sequence>
<comment type="caution">
    <text evidence="15">The sequence shown here is derived from an EMBL/GenBank/DDBJ whole genome shotgun (WGS) entry which is preliminary data.</text>
</comment>
<evidence type="ECO:0000256" key="12">
    <source>
        <dbReference type="SAM" id="Phobius"/>
    </source>
</evidence>
<dbReference type="InterPro" id="IPR004358">
    <property type="entry name" value="Sig_transdc_His_kin-like_C"/>
</dbReference>
<dbReference type="SMART" id="SM00304">
    <property type="entry name" value="HAMP"/>
    <property type="match status" value="2"/>
</dbReference>
<evidence type="ECO:0000259" key="14">
    <source>
        <dbReference type="PROSITE" id="PS50885"/>
    </source>
</evidence>
<keyword evidence="5" id="KW-0597">Phosphoprotein</keyword>
<keyword evidence="4" id="KW-1003">Cell membrane</keyword>
<dbReference type="InterPro" id="IPR036097">
    <property type="entry name" value="HisK_dim/P_sf"/>
</dbReference>
<evidence type="ECO:0000256" key="8">
    <source>
        <dbReference type="ARBA" id="ARBA00022777"/>
    </source>
</evidence>
<dbReference type="PROSITE" id="PS50885">
    <property type="entry name" value="HAMP"/>
    <property type="match status" value="1"/>
</dbReference>
<reference evidence="15 16" key="1">
    <citation type="journal article" date="2015" name="Antonie Van Leeuwenhoek">
        <title>Oceanobacillus bengalensis sp. nov., a bacterium isolated from seawater of the Bay of Bengal.</title>
        <authorList>
            <person name="Yongchang O."/>
            <person name="Xiang W."/>
            <person name="Wang G."/>
        </authorList>
    </citation>
    <scope>NUCLEOTIDE SEQUENCE [LARGE SCALE GENOMIC DNA]</scope>
    <source>
        <strain evidence="15 16">MCCC 1K00260</strain>
    </source>
</reference>
<dbReference type="Pfam" id="PF02518">
    <property type="entry name" value="HATPase_c"/>
    <property type="match status" value="1"/>
</dbReference>
<evidence type="ECO:0000256" key="4">
    <source>
        <dbReference type="ARBA" id="ARBA00022475"/>
    </source>
</evidence>
<dbReference type="CDD" id="cd00075">
    <property type="entry name" value="HATPase"/>
    <property type="match status" value="1"/>
</dbReference>
<evidence type="ECO:0000256" key="2">
    <source>
        <dbReference type="ARBA" id="ARBA00004651"/>
    </source>
</evidence>
<dbReference type="SMART" id="SM00388">
    <property type="entry name" value="HisKA"/>
    <property type="match status" value="1"/>
</dbReference>
<dbReference type="FunFam" id="3.30.565.10:FF:000006">
    <property type="entry name" value="Sensor histidine kinase WalK"/>
    <property type="match status" value="1"/>
</dbReference>
<evidence type="ECO:0000313" key="15">
    <source>
        <dbReference type="EMBL" id="RKQ15060.1"/>
    </source>
</evidence>
<dbReference type="GO" id="GO:0016036">
    <property type="term" value="P:cellular response to phosphate starvation"/>
    <property type="evidence" value="ECO:0007669"/>
    <property type="project" value="TreeGrafter"/>
</dbReference>
<dbReference type="EC" id="2.7.13.3" evidence="3"/>
<dbReference type="GO" id="GO:0005886">
    <property type="term" value="C:plasma membrane"/>
    <property type="evidence" value="ECO:0007669"/>
    <property type="project" value="UniProtKB-SubCell"/>
</dbReference>
<keyword evidence="6" id="KW-0808">Transferase</keyword>
<dbReference type="Gene3D" id="1.10.287.130">
    <property type="match status" value="1"/>
</dbReference>
<protein>
    <recommendedName>
        <fullName evidence="3">histidine kinase</fullName>
        <ecNumber evidence="3">2.7.13.3</ecNumber>
    </recommendedName>
</protein>
<dbReference type="GO" id="GO:0000155">
    <property type="term" value="F:phosphorelay sensor kinase activity"/>
    <property type="evidence" value="ECO:0007669"/>
    <property type="project" value="InterPro"/>
</dbReference>
<dbReference type="AlphaFoldDB" id="A0A494YXZ9"/>
<dbReference type="OrthoDB" id="9813151at2"/>
<evidence type="ECO:0000256" key="1">
    <source>
        <dbReference type="ARBA" id="ARBA00000085"/>
    </source>
</evidence>
<dbReference type="CDD" id="cd00082">
    <property type="entry name" value="HisKA"/>
    <property type="match status" value="1"/>
</dbReference>
<feature type="domain" description="HAMP" evidence="14">
    <location>
        <begin position="183"/>
        <end position="236"/>
    </location>
</feature>
<keyword evidence="7" id="KW-0547">Nucleotide-binding</keyword>
<evidence type="ECO:0000313" key="16">
    <source>
        <dbReference type="Proteomes" id="UP000281813"/>
    </source>
</evidence>
<dbReference type="Pfam" id="PF00512">
    <property type="entry name" value="HisKA"/>
    <property type="match status" value="1"/>
</dbReference>
<dbReference type="GO" id="GO:0005524">
    <property type="term" value="F:ATP binding"/>
    <property type="evidence" value="ECO:0007669"/>
    <property type="project" value="UniProtKB-KW"/>
</dbReference>
<keyword evidence="16" id="KW-1185">Reference proteome</keyword>
<evidence type="ECO:0000256" key="3">
    <source>
        <dbReference type="ARBA" id="ARBA00012438"/>
    </source>
</evidence>
<dbReference type="InterPro" id="IPR003660">
    <property type="entry name" value="HAMP_dom"/>
</dbReference>
<accession>A0A494YXZ9</accession>
<feature type="transmembrane region" description="Helical" evidence="12">
    <location>
        <begin position="163"/>
        <end position="181"/>
    </location>
</feature>
<dbReference type="InterPro" id="IPR003594">
    <property type="entry name" value="HATPase_dom"/>
</dbReference>
<evidence type="ECO:0000256" key="10">
    <source>
        <dbReference type="ARBA" id="ARBA00023012"/>
    </source>
</evidence>
<dbReference type="PANTHER" id="PTHR45453:SF1">
    <property type="entry name" value="PHOSPHATE REGULON SENSOR PROTEIN PHOR"/>
    <property type="match status" value="1"/>
</dbReference>
<feature type="domain" description="Histidine kinase" evidence="13">
    <location>
        <begin position="244"/>
        <end position="459"/>
    </location>
</feature>
<dbReference type="RefSeq" id="WP_121131882.1">
    <property type="nucleotide sequence ID" value="NZ_JBHUFK010000014.1"/>
</dbReference>
<keyword evidence="10" id="KW-0902">Two-component regulatory system</keyword>
<dbReference type="SUPFAM" id="SSF55874">
    <property type="entry name" value="ATPase domain of HSP90 chaperone/DNA topoisomerase II/histidine kinase"/>
    <property type="match status" value="1"/>
</dbReference>
<comment type="subcellular location">
    <subcellularLocation>
        <location evidence="2">Cell membrane</location>
        <topology evidence="2">Multi-pass membrane protein</topology>
    </subcellularLocation>
</comment>
<keyword evidence="12" id="KW-1133">Transmembrane helix</keyword>
<evidence type="ECO:0000256" key="9">
    <source>
        <dbReference type="ARBA" id="ARBA00022840"/>
    </source>
</evidence>
<evidence type="ECO:0000259" key="13">
    <source>
        <dbReference type="PROSITE" id="PS50109"/>
    </source>
</evidence>
<dbReference type="PROSITE" id="PS50109">
    <property type="entry name" value="HIS_KIN"/>
    <property type="match status" value="1"/>
</dbReference>
<keyword evidence="12" id="KW-0812">Transmembrane</keyword>
<dbReference type="SMART" id="SM00387">
    <property type="entry name" value="HATPase_c"/>
    <property type="match status" value="1"/>
</dbReference>
<organism evidence="15 16">
    <name type="scientific">Oceanobacillus bengalensis</name>
    <dbReference type="NCBI Taxonomy" id="1435466"/>
    <lineage>
        <taxon>Bacteria</taxon>
        <taxon>Bacillati</taxon>
        <taxon>Bacillota</taxon>
        <taxon>Bacilli</taxon>
        <taxon>Bacillales</taxon>
        <taxon>Bacillaceae</taxon>
        <taxon>Oceanobacillus</taxon>
    </lineage>
</organism>
<evidence type="ECO:0000256" key="6">
    <source>
        <dbReference type="ARBA" id="ARBA00022679"/>
    </source>
</evidence>
<dbReference type="Gene3D" id="6.10.340.10">
    <property type="match status" value="1"/>
</dbReference>
<dbReference type="InterPro" id="IPR036890">
    <property type="entry name" value="HATPase_C_sf"/>
</dbReference>
<keyword evidence="11 12" id="KW-0472">Membrane</keyword>
<dbReference type="Gene3D" id="3.30.565.10">
    <property type="entry name" value="Histidine kinase-like ATPase, C-terminal domain"/>
    <property type="match status" value="1"/>
</dbReference>